<sequence>MGVLSQVPNAPLVVVWVDMDEIDVWSVEWLREGGCKLKRYLREDHLCVDWELAAKGQGNEWRGCR</sequence>
<dbReference type="AlphaFoldDB" id="A0A8J2FS84"/>
<accession>A0A8J2FS84</accession>
<gene>
    <name evidence="1" type="ORF">MPNT_160062</name>
</gene>
<proteinExistence type="predicted"/>
<keyword evidence="2" id="KW-1185">Reference proteome</keyword>
<protein>
    <submittedName>
        <fullName evidence="1">Uncharacterized protein</fullName>
    </submittedName>
</protein>
<evidence type="ECO:0000313" key="2">
    <source>
        <dbReference type="Proteomes" id="UP000663859"/>
    </source>
</evidence>
<comment type="caution">
    <text evidence="1">The sequence shown here is derived from an EMBL/GenBank/DDBJ whole genome shotgun (WGS) entry which is preliminary data.</text>
</comment>
<name>A0A8J2FS84_9BACT</name>
<reference evidence="1" key="1">
    <citation type="submission" date="2021-02" db="EMBL/GenBank/DDBJ databases">
        <authorList>
            <person name="Cremers G."/>
            <person name="Picone N."/>
        </authorList>
    </citation>
    <scope>NUCLEOTIDE SEQUENCE</scope>
    <source>
        <strain evidence="1">PQ17</strain>
    </source>
</reference>
<dbReference type="EMBL" id="CAJNOB010000008">
    <property type="protein sequence ID" value="CAF0694464.1"/>
    <property type="molecule type" value="Genomic_DNA"/>
</dbReference>
<evidence type="ECO:0000313" key="1">
    <source>
        <dbReference type="EMBL" id="CAF0694464.1"/>
    </source>
</evidence>
<dbReference type="Proteomes" id="UP000663859">
    <property type="component" value="Unassembled WGS sequence"/>
</dbReference>
<organism evidence="1 2">
    <name type="scientific">Candidatus Methylacidithermus pantelleriae</name>
    <dbReference type="NCBI Taxonomy" id="2744239"/>
    <lineage>
        <taxon>Bacteria</taxon>
        <taxon>Pseudomonadati</taxon>
        <taxon>Verrucomicrobiota</taxon>
        <taxon>Methylacidiphilae</taxon>
        <taxon>Methylacidiphilales</taxon>
        <taxon>Methylacidiphilaceae</taxon>
        <taxon>Candidatus Methylacidithermus</taxon>
    </lineage>
</organism>